<dbReference type="PROSITE" id="PS51464">
    <property type="entry name" value="SIS"/>
    <property type="match status" value="2"/>
</dbReference>
<dbReference type="PANTHER" id="PTHR10937">
    <property type="entry name" value="GLUCOSAMINE--FRUCTOSE-6-PHOSPHATE AMINOTRANSFERASE, ISOMERIZING"/>
    <property type="match status" value="1"/>
</dbReference>
<evidence type="ECO:0000313" key="4">
    <source>
        <dbReference type="EMBL" id="TDP82754.1"/>
    </source>
</evidence>
<keyword evidence="2" id="KW-0677">Repeat</keyword>
<reference evidence="4 5" key="1">
    <citation type="submission" date="2019-03" db="EMBL/GenBank/DDBJ databases">
        <title>Genomic Encyclopedia of Type Strains, Phase IV (KMG-IV): sequencing the most valuable type-strain genomes for metagenomic binning, comparative biology and taxonomic classification.</title>
        <authorList>
            <person name="Goeker M."/>
        </authorList>
    </citation>
    <scope>NUCLEOTIDE SEQUENCE [LARGE SCALE GENOMIC DNA]</scope>
    <source>
        <strain evidence="4 5">DSM 102969</strain>
    </source>
</reference>
<evidence type="ECO:0000256" key="2">
    <source>
        <dbReference type="ARBA" id="ARBA00022737"/>
    </source>
</evidence>
<protein>
    <submittedName>
        <fullName evidence="4">Glutamine--fructose-6-phosphate transaminase</fullName>
    </submittedName>
</protein>
<evidence type="ECO:0000259" key="3">
    <source>
        <dbReference type="PROSITE" id="PS51464"/>
    </source>
</evidence>
<dbReference type="CDD" id="cd05008">
    <property type="entry name" value="SIS_GlmS_GlmD_1"/>
    <property type="match status" value="1"/>
</dbReference>
<dbReference type="InterPro" id="IPR035466">
    <property type="entry name" value="GlmS/AgaS_SIS"/>
</dbReference>
<feature type="domain" description="SIS" evidence="3">
    <location>
        <begin position="33"/>
        <end position="184"/>
    </location>
</feature>
<dbReference type="PANTHER" id="PTHR10937:SF8">
    <property type="entry name" value="AMINOTRANSFERASE-RELATED"/>
    <property type="match status" value="1"/>
</dbReference>
<dbReference type="InterPro" id="IPR035490">
    <property type="entry name" value="GlmS/FrlB_SIS"/>
</dbReference>
<dbReference type="EMBL" id="SNXY01000010">
    <property type="protein sequence ID" value="TDP82754.1"/>
    <property type="molecule type" value="Genomic_DNA"/>
</dbReference>
<proteinExistence type="predicted"/>
<dbReference type="GO" id="GO:0097367">
    <property type="term" value="F:carbohydrate derivative binding"/>
    <property type="evidence" value="ECO:0007669"/>
    <property type="project" value="InterPro"/>
</dbReference>
<dbReference type="InterPro" id="IPR046348">
    <property type="entry name" value="SIS_dom_sf"/>
</dbReference>
<comment type="caution">
    <text evidence="4">The sequence shown here is derived from an EMBL/GenBank/DDBJ whole genome shotgun (WGS) entry which is preliminary data.</text>
</comment>
<dbReference type="Proteomes" id="UP000294547">
    <property type="component" value="Unassembled WGS sequence"/>
</dbReference>
<feature type="domain" description="SIS" evidence="3">
    <location>
        <begin position="197"/>
        <end position="333"/>
    </location>
</feature>
<dbReference type="GO" id="GO:1901135">
    <property type="term" value="P:carbohydrate derivative metabolic process"/>
    <property type="evidence" value="ECO:0007669"/>
    <property type="project" value="InterPro"/>
</dbReference>
<dbReference type="CDD" id="cd05009">
    <property type="entry name" value="SIS_GlmS_GlmD_2"/>
    <property type="match status" value="1"/>
</dbReference>
<organism evidence="4 5">
    <name type="scientific">Oharaeibacter diazotrophicus</name>
    <dbReference type="NCBI Taxonomy" id="1920512"/>
    <lineage>
        <taxon>Bacteria</taxon>
        <taxon>Pseudomonadati</taxon>
        <taxon>Pseudomonadota</taxon>
        <taxon>Alphaproteobacteria</taxon>
        <taxon>Hyphomicrobiales</taxon>
        <taxon>Pleomorphomonadaceae</taxon>
        <taxon>Oharaeibacter</taxon>
    </lineage>
</organism>
<keyword evidence="5" id="KW-1185">Reference proteome</keyword>
<evidence type="ECO:0000313" key="5">
    <source>
        <dbReference type="Proteomes" id="UP000294547"/>
    </source>
</evidence>
<keyword evidence="1" id="KW-0032">Aminotransferase</keyword>
<dbReference type="AlphaFoldDB" id="A0A4R6R9Y3"/>
<dbReference type="SUPFAM" id="SSF53697">
    <property type="entry name" value="SIS domain"/>
    <property type="match status" value="1"/>
</dbReference>
<evidence type="ECO:0000256" key="1">
    <source>
        <dbReference type="ARBA" id="ARBA00022576"/>
    </source>
</evidence>
<dbReference type="GO" id="GO:0008483">
    <property type="term" value="F:transaminase activity"/>
    <property type="evidence" value="ECO:0007669"/>
    <property type="project" value="UniProtKB-KW"/>
</dbReference>
<keyword evidence="1" id="KW-0808">Transferase</keyword>
<dbReference type="InterPro" id="IPR001347">
    <property type="entry name" value="SIS_dom"/>
</dbReference>
<sequence length="343" mass="35028">MSDATTAMARETAEAPDAVARLFEREGDSLARLGRRLSALRPPVIATCARGSSDHAAGYLKYAVEIGLGVPVASIGPSVASVYGARLSMAGGVLVSISQSGRSPDIVALQAAARHAGALTVAFVNVADSPLAAEADVCVPLHAGPETSVAATKSFVAAAAAAAALVSAWSGEAALAAALPRLPEALAAALACDWSPALETFRTAGSLYVVGRGPGFPIAQEMALKCKETAAIHAEAFSSAEVMHGPLRLVEDRFPVLAVVPDDAARAANVAALERLGRTGGEVFTAAAFDVPGRRLPTAPTGHGLLDPIAAAVSFYRFAETVSRARGFDPDRPANLAKVTETR</sequence>
<dbReference type="Gene3D" id="3.40.50.10490">
    <property type="entry name" value="Glucose-6-phosphate isomerase like protein, domain 1"/>
    <property type="match status" value="2"/>
</dbReference>
<accession>A0A4R6R9Y3</accession>
<name>A0A4R6R9Y3_9HYPH</name>
<dbReference type="RefSeq" id="WP_208112242.1">
    <property type="nucleotide sequence ID" value="NZ_BSPM01000007.1"/>
</dbReference>
<gene>
    <name evidence="4" type="ORF">EDD54_4026</name>
</gene>
<dbReference type="Pfam" id="PF01380">
    <property type="entry name" value="SIS"/>
    <property type="match status" value="2"/>
</dbReference>